<evidence type="ECO:0000256" key="6">
    <source>
        <dbReference type="SAM" id="MobiDB-lite"/>
    </source>
</evidence>
<dbReference type="PIRSF" id="PIRSF015582">
    <property type="entry name" value="Cit_lyase_B"/>
    <property type="match status" value="1"/>
</dbReference>
<evidence type="ECO:0000256" key="3">
    <source>
        <dbReference type="ARBA" id="ARBA00022842"/>
    </source>
</evidence>
<dbReference type="PANTHER" id="PTHR32308:SF1">
    <property type="entry name" value="HPCH_HPAI ALDOLASE_CITRATE LYASE DOMAIN-CONTAINING PROTEIN"/>
    <property type="match status" value="1"/>
</dbReference>
<protein>
    <submittedName>
        <fullName evidence="9">Citrate lyase subunit beta / citryl-CoA lyase</fullName>
    </submittedName>
    <submittedName>
        <fullName evidence="8">CoA ester lyase</fullName>
    </submittedName>
</protein>
<dbReference type="GO" id="GO:0000287">
    <property type="term" value="F:magnesium ion binding"/>
    <property type="evidence" value="ECO:0007669"/>
    <property type="project" value="TreeGrafter"/>
</dbReference>
<keyword evidence="3 5" id="KW-0460">Magnesium</keyword>
<sequence>MTICFLYTSVLRFDPTRDDPGFGSDVVMIDLEDAVHAASKAKARQRLAELDLRALTQRGRRFGVRINHLASLDGIRDLDAVCRGHEEGRLPIEYLQIPKVRSHHEVVLCRSVMEKLKGVKLFPIVETPEGMDDIERIASVSDLLLFGQADITATMYRPNEAYLAQARGRFCVACARYGIPPVDTKLFEEVEDMARFEAACRDSKNEGFMAKAIIHPNQVPIVKKVYSVPSAELETYQRTISSYEAAANGFAIVDGSVIAPPFVAKARLMLDYYTSQQASGSPGGTEERGRDPSARIG</sequence>
<dbReference type="AlphaFoldDB" id="A0A511HBF3"/>
<evidence type="ECO:0000256" key="1">
    <source>
        <dbReference type="ARBA" id="ARBA00001946"/>
    </source>
</evidence>
<feature type="binding site" evidence="5">
    <location>
        <position position="126"/>
    </location>
    <ligand>
        <name>Mg(2+)</name>
        <dbReference type="ChEBI" id="CHEBI:18420"/>
    </ligand>
</feature>
<accession>A0A511HBF3</accession>
<evidence type="ECO:0000259" key="7">
    <source>
        <dbReference type="Pfam" id="PF03328"/>
    </source>
</evidence>
<feature type="binding site" evidence="4">
    <location>
        <position position="65"/>
    </location>
    <ligand>
        <name>substrate</name>
    </ligand>
</feature>
<evidence type="ECO:0000256" key="5">
    <source>
        <dbReference type="PIRSR" id="PIRSR015582-2"/>
    </source>
</evidence>
<feature type="compositionally biased region" description="Basic and acidic residues" evidence="6">
    <location>
        <begin position="285"/>
        <end position="297"/>
    </location>
</feature>
<dbReference type="GO" id="GO:0006107">
    <property type="term" value="P:oxaloacetate metabolic process"/>
    <property type="evidence" value="ECO:0007669"/>
    <property type="project" value="TreeGrafter"/>
</dbReference>
<dbReference type="Proteomes" id="UP000198717">
    <property type="component" value="Unassembled WGS sequence"/>
</dbReference>
<keyword evidence="10" id="KW-1185">Reference proteome</keyword>
<evidence type="ECO:0000256" key="4">
    <source>
        <dbReference type="PIRSR" id="PIRSR015582-1"/>
    </source>
</evidence>
<organism evidence="8 11">
    <name type="scientific">Myxococcus virescens</name>
    <dbReference type="NCBI Taxonomy" id="83456"/>
    <lineage>
        <taxon>Bacteria</taxon>
        <taxon>Pseudomonadati</taxon>
        <taxon>Myxococcota</taxon>
        <taxon>Myxococcia</taxon>
        <taxon>Myxococcales</taxon>
        <taxon>Cystobacterineae</taxon>
        <taxon>Myxococcaceae</taxon>
        <taxon>Myxococcus</taxon>
    </lineage>
</organism>
<proteinExistence type="predicted"/>
<evidence type="ECO:0000313" key="11">
    <source>
        <dbReference type="Proteomes" id="UP000321224"/>
    </source>
</evidence>
<dbReference type="InterPro" id="IPR011206">
    <property type="entry name" value="Citrate_lyase_beta/mcl1/mcl2"/>
</dbReference>
<evidence type="ECO:0000313" key="10">
    <source>
        <dbReference type="Proteomes" id="UP000198717"/>
    </source>
</evidence>
<dbReference type="InterPro" id="IPR040442">
    <property type="entry name" value="Pyrv_kinase-like_dom_sf"/>
</dbReference>
<dbReference type="PANTHER" id="PTHR32308">
    <property type="entry name" value="LYASE BETA SUBUNIT, PUTATIVE (AFU_ORTHOLOGUE AFUA_4G13030)-RELATED"/>
    <property type="match status" value="1"/>
</dbReference>
<dbReference type="RefSeq" id="WP_143043143.1">
    <property type="nucleotide sequence ID" value="NZ_BJVY01000012.1"/>
</dbReference>
<dbReference type="Pfam" id="PF03328">
    <property type="entry name" value="HpcH_HpaI"/>
    <property type="match status" value="1"/>
</dbReference>
<feature type="binding site" evidence="4">
    <location>
        <position position="126"/>
    </location>
    <ligand>
        <name>substrate</name>
    </ligand>
</feature>
<dbReference type="EMBL" id="FNAJ01000005">
    <property type="protein sequence ID" value="SDE21453.1"/>
    <property type="molecule type" value="Genomic_DNA"/>
</dbReference>
<keyword evidence="2 5" id="KW-0479">Metal-binding</keyword>
<reference evidence="9 10" key="1">
    <citation type="submission" date="2016-10" db="EMBL/GenBank/DDBJ databases">
        <authorList>
            <person name="Varghese N."/>
            <person name="Submissions S."/>
        </authorList>
    </citation>
    <scope>NUCLEOTIDE SEQUENCE [LARGE SCALE GENOMIC DNA]</scope>
    <source>
        <strain evidence="9 10">DSM 2260</strain>
    </source>
</reference>
<comment type="caution">
    <text evidence="8">The sequence shown here is derived from an EMBL/GenBank/DDBJ whole genome shotgun (WGS) entry which is preliminary data.</text>
</comment>
<feature type="domain" description="HpcH/HpaI aldolase/citrate lyase" evidence="7">
    <location>
        <begin position="19"/>
        <end position="216"/>
    </location>
</feature>
<dbReference type="Proteomes" id="UP000321224">
    <property type="component" value="Unassembled WGS sequence"/>
</dbReference>
<evidence type="ECO:0000313" key="9">
    <source>
        <dbReference type="EMBL" id="SDE21453.1"/>
    </source>
</evidence>
<name>A0A511HBF3_9BACT</name>
<reference evidence="8 11" key="2">
    <citation type="submission" date="2019-07" db="EMBL/GenBank/DDBJ databases">
        <title>Whole genome shotgun sequence of Myxococcus virescens NBRC 100334.</title>
        <authorList>
            <person name="Hosoyama A."/>
            <person name="Uohara A."/>
            <person name="Ohji S."/>
            <person name="Ichikawa N."/>
        </authorList>
    </citation>
    <scope>NUCLEOTIDE SEQUENCE [LARGE SCALE GENOMIC DNA]</scope>
    <source>
        <strain evidence="8 11">NBRC 100334</strain>
    </source>
</reference>
<dbReference type="SUPFAM" id="SSF51621">
    <property type="entry name" value="Phosphoenolpyruvate/pyruvate domain"/>
    <property type="match status" value="1"/>
</dbReference>
<comment type="cofactor">
    <cofactor evidence="1">
        <name>Mg(2+)</name>
        <dbReference type="ChEBI" id="CHEBI:18420"/>
    </cofactor>
</comment>
<dbReference type="InterPro" id="IPR005000">
    <property type="entry name" value="Aldolase/citrate-lyase_domain"/>
</dbReference>
<feature type="binding site" evidence="5">
    <location>
        <position position="150"/>
    </location>
    <ligand>
        <name>Mg(2+)</name>
        <dbReference type="ChEBI" id="CHEBI:18420"/>
    </ligand>
</feature>
<dbReference type="EMBL" id="BJVY01000012">
    <property type="protein sequence ID" value="GEL70881.1"/>
    <property type="molecule type" value="Genomic_DNA"/>
</dbReference>
<dbReference type="InterPro" id="IPR015813">
    <property type="entry name" value="Pyrv/PenolPyrv_kinase-like_dom"/>
</dbReference>
<evidence type="ECO:0000313" key="8">
    <source>
        <dbReference type="EMBL" id="GEL70881.1"/>
    </source>
</evidence>
<dbReference type="Gene3D" id="3.20.20.60">
    <property type="entry name" value="Phosphoenolpyruvate-binding domains"/>
    <property type="match status" value="1"/>
</dbReference>
<keyword evidence="8" id="KW-0456">Lyase</keyword>
<dbReference type="GO" id="GO:0016829">
    <property type="term" value="F:lyase activity"/>
    <property type="evidence" value="ECO:0007669"/>
    <property type="project" value="UniProtKB-KW"/>
</dbReference>
<gene>
    <name evidence="8" type="ORF">MVI01_26650</name>
    <name evidence="9" type="ORF">SAMN04488504_10560</name>
</gene>
<evidence type="ECO:0000256" key="2">
    <source>
        <dbReference type="ARBA" id="ARBA00022723"/>
    </source>
</evidence>
<feature type="region of interest" description="Disordered" evidence="6">
    <location>
        <begin position="276"/>
        <end position="297"/>
    </location>
</feature>